<dbReference type="PANTHER" id="PTHR47186:SF40">
    <property type="entry name" value="NB-ARC DOMAIN-CONTAINING PROTEIN"/>
    <property type="match status" value="1"/>
</dbReference>
<dbReference type="EMBL" id="JAGKQM010002401">
    <property type="protein sequence ID" value="KAH0849721.1"/>
    <property type="molecule type" value="Genomic_DNA"/>
</dbReference>
<organism evidence="3 4">
    <name type="scientific">Brassica napus</name>
    <name type="common">Rape</name>
    <dbReference type="NCBI Taxonomy" id="3708"/>
    <lineage>
        <taxon>Eukaryota</taxon>
        <taxon>Viridiplantae</taxon>
        <taxon>Streptophyta</taxon>
        <taxon>Embryophyta</taxon>
        <taxon>Tracheophyta</taxon>
        <taxon>Spermatophyta</taxon>
        <taxon>Magnoliopsida</taxon>
        <taxon>eudicotyledons</taxon>
        <taxon>Gunneridae</taxon>
        <taxon>Pentapetalae</taxon>
        <taxon>rosids</taxon>
        <taxon>malvids</taxon>
        <taxon>Brassicales</taxon>
        <taxon>Brassicaceae</taxon>
        <taxon>Brassiceae</taxon>
        <taxon>Brassica</taxon>
    </lineage>
</organism>
<dbReference type="PANTHER" id="PTHR47186">
    <property type="entry name" value="LEUCINE-RICH REPEAT-CONTAINING PROTEIN 57"/>
    <property type="match status" value="1"/>
</dbReference>
<dbReference type="Gene3D" id="3.80.10.10">
    <property type="entry name" value="Ribonuclease Inhibitor"/>
    <property type="match status" value="1"/>
</dbReference>
<evidence type="ECO:0000256" key="1">
    <source>
        <dbReference type="ARBA" id="ARBA00022737"/>
    </source>
</evidence>
<accession>A0ABQ7X1D7</accession>
<feature type="non-terminal residue" evidence="3">
    <location>
        <position position="346"/>
    </location>
</feature>
<keyword evidence="1" id="KW-0677">Repeat</keyword>
<gene>
    <name evidence="3" type="ORF">HID58_096146</name>
</gene>
<name>A0ABQ7X1D7_BRANA</name>
<keyword evidence="4" id="KW-1185">Reference proteome</keyword>
<evidence type="ECO:0000259" key="2">
    <source>
        <dbReference type="Pfam" id="PF23598"/>
    </source>
</evidence>
<dbReference type="Pfam" id="PF23598">
    <property type="entry name" value="LRR_14"/>
    <property type="match status" value="1"/>
</dbReference>
<sequence>MIGLTKIGVPSPTKKNKCKIAFTTRSRECVCRWGLLTPLKSSAKASCFEYVLKELPEEISGLLALRYLNLSRTKIERLPDGLGRLKRLRHLNLEMTKRLKSVDGLSDGVLRLQGSNVTLDASTIEELQHLGRLESLNIDISSSSDLKQLSRVQGWHLLLKKDIHVAYLVLLTTMEQLRKIVIKSCGVEEIEIGRVSYDTFLIKPTLKNLSSVIITGCDGLKDLTWLLFVPKLAHLKLQRLDEVEEIISEKRTTGEQNAGRTKTPFDKLERLELSNLPMLRSIYRTPLLFPCLKKIGCPTLRKLPLSSGSCLGGDELVISYSDDEWIERVQWEDKATEERFLLCCEK</sequence>
<evidence type="ECO:0000313" key="3">
    <source>
        <dbReference type="EMBL" id="KAH0849721.1"/>
    </source>
</evidence>
<dbReference type="InterPro" id="IPR055414">
    <property type="entry name" value="LRR_R13L4/SHOC2-like"/>
</dbReference>
<proteinExistence type="predicted"/>
<protein>
    <recommendedName>
        <fullName evidence="2">Disease resistance R13L4/SHOC-2-like LRR domain-containing protein</fullName>
    </recommendedName>
</protein>
<evidence type="ECO:0000313" key="4">
    <source>
        <dbReference type="Proteomes" id="UP000824890"/>
    </source>
</evidence>
<reference evidence="3 4" key="1">
    <citation type="submission" date="2021-05" db="EMBL/GenBank/DDBJ databases">
        <title>Genome Assembly of Synthetic Allotetraploid Brassica napus Reveals Homoeologous Exchanges between Subgenomes.</title>
        <authorList>
            <person name="Davis J.T."/>
        </authorList>
    </citation>
    <scope>NUCLEOTIDE SEQUENCE [LARGE SCALE GENOMIC DNA]</scope>
    <source>
        <strain evidence="4">cv. Da-Ae</strain>
        <tissue evidence="3">Seedling</tissue>
    </source>
</reference>
<dbReference type="Proteomes" id="UP000824890">
    <property type="component" value="Unassembled WGS sequence"/>
</dbReference>
<dbReference type="SUPFAM" id="SSF52058">
    <property type="entry name" value="L domain-like"/>
    <property type="match status" value="1"/>
</dbReference>
<dbReference type="InterPro" id="IPR032675">
    <property type="entry name" value="LRR_dom_sf"/>
</dbReference>
<feature type="domain" description="Disease resistance R13L4/SHOC-2-like LRR" evidence="2">
    <location>
        <begin position="52"/>
        <end position="244"/>
    </location>
</feature>
<comment type="caution">
    <text evidence="3">The sequence shown here is derived from an EMBL/GenBank/DDBJ whole genome shotgun (WGS) entry which is preliminary data.</text>
</comment>